<dbReference type="EMBL" id="JACVHF010000005">
    <property type="protein sequence ID" value="MBC9784409.1"/>
    <property type="molecule type" value="Genomic_DNA"/>
</dbReference>
<accession>A0ABR7T0U1</accession>
<proteinExistence type="predicted"/>
<keyword evidence="1" id="KW-1133">Transmembrane helix</keyword>
<keyword evidence="1" id="KW-0812">Transmembrane</keyword>
<keyword evidence="1" id="KW-0472">Membrane</keyword>
<evidence type="ECO:0000313" key="2">
    <source>
        <dbReference type="EMBL" id="MBC9784409.1"/>
    </source>
</evidence>
<protein>
    <submittedName>
        <fullName evidence="2">DUF3796 domain-containing protein</fullName>
    </submittedName>
</protein>
<reference evidence="2 3" key="1">
    <citation type="submission" date="2020-07" db="EMBL/GenBank/DDBJ databases">
        <title>Draft whole-genome sequence of Heliobacterium chlorum DSM 3682, type strain.</title>
        <authorList>
            <person name="Kyndt J.A."/>
            <person name="Meyer T.E."/>
            <person name="Imhoff J.F."/>
        </authorList>
    </citation>
    <scope>NUCLEOTIDE SEQUENCE [LARGE SCALE GENOMIC DNA]</scope>
    <source>
        <strain evidence="2 3">DSM 3682</strain>
    </source>
</reference>
<dbReference type="Proteomes" id="UP000617402">
    <property type="component" value="Unassembled WGS sequence"/>
</dbReference>
<keyword evidence="3" id="KW-1185">Reference proteome</keyword>
<evidence type="ECO:0000256" key="1">
    <source>
        <dbReference type="SAM" id="Phobius"/>
    </source>
</evidence>
<gene>
    <name evidence="2" type="ORF">H1S01_07775</name>
</gene>
<evidence type="ECO:0000313" key="3">
    <source>
        <dbReference type="Proteomes" id="UP000617402"/>
    </source>
</evidence>
<organism evidence="2 3">
    <name type="scientific">Heliobacterium chlorum</name>
    <dbReference type="NCBI Taxonomy" id="2698"/>
    <lineage>
        <taxon>Bacteria</taxon>
        <taxon>Bacillati</taxon>
        <taxon>Bacillota</taxon>
        <taxon>Clostridia</taxon>
        <taxon>Eubacteriales</taxon>
        <taxon>Heliobacteriaceae</taxon>
        <taxon>Heliobacterium</taxon>
    </lineage>
</organism>
<name>A0ABR7T0U1_HELCL</name>
<comment type="caution">
    <text evidence="2">The sequence shown here is derived from an EMBL/GenBank/DDBJ whole genome shotgun (WGS) entry which is preliminary data.</text>
</comment>
<sequence length="52" mass="6368">MMKDKSKLGYLGFLGFLGFQDLYCVFFSDSMKDLSVIFFSFLLFFRYFWEEY</sequence>
<feature type="transmembrane region" description="Helical" evidence="1">
    <location>
        <begin position="34"/>
        <end position="49"/>
    </location>
</feature>